<accession>A0A444Z4R9</accession>
<dbReference type="Proteomes" id="UP000289738">
    <property type="component" value="Chromosome B05"/>
</dbReference>
<evidence type="ECO:0000313" key="3">
    <source>
        <dbReference type="Proteomes" id="UP000289738"/>
    </source>
</evidence>
<organism evidence="2 3">
    <name type="scientific">Arachis hypogaea</name>
    <name type="common">Peanut</name>
    <dbReference type="NCBI Taxonomy" id="3818"/>
    <lineage>
        <taxon>Eukaryota</taxon>
        <taxon>Viridiplantae</taxon>
        <taxon>Streptophyta</taxon>
        <taxon>Embryophyta</taxon>
        <taxon>Tracheophyta</taxon>
        <taxon>Spermatophyta</taxon>
        <taxon>Magnoliopsida</taxon>
        <taxon>eudicotyledons</taxon>
        <taxon>Gunneridae</taxon>
        <taxon>Pentapetalae</taxon>
        <taxon>rosids</taxon>
        <taxon>fabids</taxon>
        <taxon>Fabales</taxon>
        <taxon>Fabaceae</taxon>
        <taxon>Papilionoideae</taxon>
        <taxon>50 kb inversion clade</taxon>
        <taxon>dalbergioids sensu lato</taxon>
        <taxon>Dalbergieae</taxon>
        <taxon>Pterocarpus clade</taxon>
        <taxon>Arachis</taxon>
    </lineage>
</organism>
<feature type="region of interest" description="Disordered" evidence="1">
    <location>
        <begin position="1"/>
        <end position="43"/>
    </location>
</feature>
<reference evidence="2 3" key="1">
    <citation type="submission" date="2019-01" db="EMBL/GenBank/DDBJ databases">
        <title>Sequencing of cultivated peanut Arachis hypogaea provides insights into genome evolution and oil improvement.</title>
        <authorList>
            <person name="Chen X."/>
        </authorList>
    </citation>
    <scope>NUCLEOTIDE SEQUENCE [LARGE SCALE GENOMIC DNA]</scope>
    <source>
        <strain evidence="3">cv. Fuhuasheng</strain>
        <tissue evidence="2">Leaves</tissue>
    </source>
</reference>
<proteinExistence type="predicted"/>
<evidence type="ECO:0000313" key="2">
    <source>
        <dbReference type="EMBL" id="RYR09086.1"/>
    </source>
</evidence>
<protein>
    <submittedName>
        <fullName evidence="2">Uncharacterized protein</fullName>
    </submittedName>
</protein>
<comment type="caution">
    <text evidence="2">The sequence shown here is derived from an EMBL/GenBank/DDBJ whole genome shotgun (WGS) entry which is preliminary data.</text>
</comment>
<keyword evidence="3" id="KW-1185">Reference proteome</keyword>
<evidence type="ECO:0000256" key="1">
    <source>
        <dbReference type="SAM" id="MobiDB-lite"/>
    </source>
</evidence>
<gene>
    <name evidence="2" type="ORF">Ahy_B05g077162</name>
</gene>
<dbReference type="AlphaFoldDB" id="A0A444Z4R9"/>
<feature type="compositionally biased region" description="Polar residues" evidence="1">
    <location>
        <begin position="1"/>
        <end position="12"/>
    </location>
</feature>
<feature type="compositionally biased region" description="Low complexity" evidence="1">
    <location>
        <begin position="34"/>
        <end position="43"/>
    </location>
</feature>
<sequence>MSSFQQGFIPNQSDEDHSVEKKRKKHYRRESWASSDYSMGSTSSYGSLILYEKIPSKQSKHI</sequence>
<dbReference type="EMBL" id="SDMP01000015">
    <property type="protein sequence ID" value="RYR09086.1"/>
    <property type="molecule type" value="Genomic_DNA"/>
</dbReference>
<name>A0A444Z4R9_ARAHY</name>